<accession>A0A1H9W2P7</accession>
<evidence type="ECO:0000313" key="10">
    <source>
        <dbReference type="EMBL" id="SES28202.1"/>
    </source>
</evidence>
<organism evidence="10 11">
    <name type="scientific">Pedococcus cremeus</name>
    <dbReference type="NCBI Taxonomy" id="587636"/>
    <lineage>
        <taxon>Bacteria</taxon>
        <taxon>Bacillati</taxon>
        <taxon>Actinomycetota</taxon>
        <taxon>Actinomycetes</taxon>
        <taxon>Micrococcales</taxon>
        <taxon>Intrasporangiaceae</taxon>
        <taxon>Pedococcus</taxon>
    </lineage>
</organism>
<feature type="transmembrane region" description="Helical" evidence="9">
    <location>
        <begin position="227"/>
        <end position="248"/>
    </location>
</feature>
<keyword evidence="5 9" id="KW-1133">Transmembrane helix</keyword>
<dbReference type="Proteomes" id="UP000199019">
    <property type="component" value="Unassembled WGS sequence"/>
</dbReference>
<comment type="subcellular location">
    <subcellularLocation>
        <location evidence="1">Cell membrane</location>
        <topology evidence="1">Multi-pass membrane protein</topology>
    </subcellularLocation>
</comment>
<gene>
    <name evidence="10" type="ORF">SAMN05216199_2747</name>
</gene>
<comment type="similarity">
    <text evidence="7">Belongs to the glycosyltransferase 87 family.</text>
</comment>
<dbReference type="GO" id="GO:0005886">
    <property type="term" value="C:plasma membrane"/>
    <property type="evidence" value="ECO:0007669"/>
    <property type="project" value="UniProtKB-SubCell"/>
</dbReference>
<name>A0A1H9W2P7_9MICO</name>
<keyword evidence="4 9" id="KW-0812">Transmembrane</keyword>
<feature type="compositionally biased region" description="Acidic residues" evidence="8">
    <location>
        <begin position="418"/>
        <end position="427"/>
    </location>
</feature>
<keyword evidence="3" id="KW-0808">Transferase</keyword>
<dbReference type="EMBL" id="FOHB01000004">
    <property type="protein sequence ID" value="SES28202.1"/>
    <property type="molecule type" value="Genomic_DNA"/>
</dbReference>
<dbReference type="STRING" id="587636.SAMN05216199_2747"/>
<feature type="transmembrane region" description="Helical" evidence="9">
    <location>
        <begin position="193"/>
        <end position="220"/>
    </location>
</feature>
<keyword evidence="6 9" id="KW-0472">Membrane</keyword>
<protein>
    <recommendedName>
        <fullName evidence="12">DUF2029 domain-containing protein</fullName>
    </recommendedName>
</protein>
<sequence length="495" mass="51158">MTGQGGDGALAAVGGPLGRHASARARSWLATVVPLLVLSSAMVGLGVAQRGHCIRNGWNGTDQFWRGCFSDLPALYRIGNLDTGLGGYLSGAASLDHPVLTGGLMALVGGLVPNGSVLDQTRWYFLIWAVLAAALIAVTVFLTAAARPRHAADAVAVAASPLLVIAPLVSSDVFGVALVSAGIWAWARRHPLLAGVLLGLAATARTYPLLVLLALLLLGLRSGRLRVVGRALLGAAAAVVLLLVPFLVSNPGAITAAYSAWAESGAGLGSPWILPQLLGHPLPNGAVTALAVVGLLAAVVAGALFALGTDRRPSVAEVSLVMVGIALVTGKSFPVQASLWLLPLVALCAVRWRDHLVWAGAEAMHYAMVWLYIGAMTKPDRGLPGPWYAVFLTLRVAAVLYLVWRVWRTAAQRRPAEEPGEDADVEAAEPPVAGERVAGEPVAGEPVAGEPVAPTTPEPVQGARLTAQEVPDGADQDELAGPFAGANDHLIVRIG</sequence>
<feature type="region of interest" description="Disordered" evidence="8">
    <location>
        <begin position="413"/>
        <end position="482"/>
    </location>
</feature>
<evidence type="ECO:0000256" key="2">
    <source>
        <dbReference type="ARBA" id="ARBA00022475"/>
    </source>
</evidence>
<evidence type="ECO:0000256" key="6">
    <source>
        <dbReference type="ARBA" id="ARBA00023136"/>
    </source>
</evidence>
<dbReference type="Pfam" id="PF09594">
    <property type="entry name" value="GT87"/>
    <property type="match status" value="1"/>
</dbReference>
<dbReference type="GO" id="GO:0016758">
    <property type="term" value="F:hexosyltransferase activity"/>
    <property type="evidence" value="ECO:0007669"/>
    <property type="project" value="InterPro"/>
</dbReference>
<feature type="transmembrane region" description="Helical" evidence="9">
    <location>
        <begin position="123"/>
        <end position="142"/>
    </location>
</feature>
<keyword evidence="11" id="KW-1185">Reference proteome</keyword>
<reference evidence="11" key="1">
    <citation type="submission" date="2016-10" db="EMBL/GenBank/DDBJ databases">
        <authorList>
            <person name="Varghese N."/>
            <person name="Submissions S."/>
        </authorList>
    </citation>
    <scope>NUCLEOTIDE SEQUENCE [LARGE SCALE GENOMIC DNA]</scope>
    <source>
        <strain evidence="11">CGMCC 1.6963</strain>
    </source>
</reference>
<feature type="transmembrane region" description="Helical" evidence="9">
    <location>
        <begin position="28"/>
        <end position="48"/>
    </location>
</feature>
<feature type="transmembrane region" description="Helical" evidence="9">
    <location>
        <begin position="286"/>
        <end position="308"/>
    </location>
</feature>
<evidence type="ECO:0000256" key="5">
    <source>
        <dbReference type="ARBA" id="ARBA00022989"/>
    </source>
</evidence>
<evidence type="ECO:0000256" key="8">
    <source>
        <dbReference type="SAM" id="MobiDB-lite"/>
    </source>
</evidence>
<dbReference type="RefSeq" id="WP_091758989.1">
    <property type="nucleotide sequence ID" value="NZ_FOHB01000004.1"/>
</dbReference>
<evidence type="ECO:0000256" key="9">
    <source>
        <dbReference type="SAM" id="Phobius"/>
    </source>
</evidence>
<feature type="transmembrane region" description="Helical" evidence="9">
    <location>
        <begin position="356"/>
        <end position="373"/>
    </location>
</feature>
<feature type="transmembrane region" description="Helical" evidence="9">
    <location>
        <begin position="385"/>
        <end position="404"/>
    </location>
</feature>
<proteinExistence type="inferred from homology"/>
<dbReference type="InterPro" id="IPR018584">
    <property type="entry name" value="GT87"/>
</dbReference>
<evidence type="ECO:0000256" key="7">
    <source>
        <dbReference type="ARBA" id="ARBA00024033"/>
    </source>
</evidence>
<keyword evidence="2" id="KW-1003">Cell membrane</keyword>
<evidence type="ECO:0008006" key="12">
    <source>
        <dbReference type="Google" id="ProtNLM"/>
    </source>
</evidence>
<evidence type="ECO:0000313" key="11">
    <source>
        <dbReference type="Proteomes" id="UP000199019"/>
    </source>
</evidence>
<evidence type="ECO:0000256" key="4">
    <source>
        <dbReference type="ARBA" id="ARBA00022692"/>
    </source>
</evidence>
<dbReference type="AlphaFoldDB" id="A0A1H9W2P7"/>
<feature type="transmembrane region" description="Helical" evidence="9">
    <location>
        <begin position="154"/>
        <end position="187"/>
    </location>
</feature>
<evidence type="ECO:0000256" key="1">
    <source>
        <dbReference type="ARBA" id="ARBA00004651"/>
    </source>
</evidence>
<evidence type="ECO:0000256" key="3">
    <source>
        <dbReference type="ARBA" id="ARBA00022679"/>
    </source>
</evidence>
<dbReference type="OrthoDB" id="3348156at2"/>